<sequence length="163" mass="19256">MLFLLILLNYSEIGFLLGDITPIFRLKRYYYSAPSFGIFLAKEIKKVDISFSYAYSKLSNQYSALYFLEPRIELEPNFLKIKDKKLNFLLGFSHLSLIRKINLKKESGNYLGYSLGFSYKERSKKVIFLLKISLTIIKEKLKPEKKINYYYFLNSRIGVGYEF</sequence>
<comment type="caution">
    <text evidence="1">The sequence shown here is derived from an EMBL/GenBank/DDBJ whole genome shotgun (WGS) entry which is preliminary data.</text>
</comment>
<reference evidence="1" key="1">
    <citation type="journal article" date="2020" name="mSystems">
        <title>Genome- and Community-Level Interaction Insights into Carbon Utilization and Element Cycling Functions of Hydrothermarchaeota in Hydrothermal Sediment.</title>
        <authorList>
            <person name="Zhou Z."/>
            <person name="Liu Y."/>
            <person name="Xu W."/>
            <person name="Pan J."/>
            <person name="Luo Z.H."/>
            <person name="Li M."/>
        </authorList>
    </citation>
    <scope>NUCLEOTIDE SEQUENCE [LARGE SCALE GENOMIC DNA]</scope>
    <source>
        <strain evidence="1">SpSt-791</strain>
    </source>
</reference>
<organism evidence="1">
    <name type="scientific">candidate division WOR-3 bacterium</name>
    <dbReference type="NCBI Taxonomy" id="2052148"/>
    <lineage>
        <taxon>Bacteria</taxon>
        <taxon>Bacteria division WOR-3</taxon>
    </lineage>
</organism>
<dbReference type="AlphaFoldDB" id="A0A7V5Y051"/>
<accession>A0A7V5Y051</accession>
<evidence type="ECO:0000313" key="1">
    <source>
        <dbReference type="EMBL" id="HHR48775.1"/>
    </source>
</evidence>
<proteinExistence type="predicted"/>
<name>A0A7V5Y051_UNCW3</name>
<protein>
    <submittedName>
        <fullName evidence="1">Uncharacterized protein</fullName>
    </submittedName>
</protein>
<dbReference type="EMBL" id="DTHS01000024">
    <property type="protein sequence ID" value="HHR48775.1"/>
    <property type="molecule type" value="Genomic_DNA"/>
</dbReference>
<gene>
    <name evidence="1" type="ORF">ENV79_03930</name>
</gene>